<proteinExistence type="predicted"/>
<dbReference type="Proteomes" id="UP000322644">
    <property type="component" value="Chromosome"/>
</dbReference>
<dbReference type="EMBL" id="CP036246">
    <property type="protein sequence ID" value="QEP40119.1"/>
    <property type="molecule type" value="Genomic_DNA"/>
</dbReference>
<dbReference type="KEGG" id="apoc:APORC_0502"/>
<accession>A0A1C0AU76</accession>
<gene>
    <name evidence="1" type="ORF">AAX28_01981</name>
    <name evidence="2" type="ORF">APORC_0502</name>
</gene>
<name>A0A1C0AU76_9BACT</name>
<protein>
    <submittedName>
        <fullName evidence="2">Uncharacterized protein</fullName>
    </submittedName>
</protein>
<reference evidence="2 4" key="3">
    <citation type="submission" date="2019-09" db="EMBL/GenBank/DDBJ databases">
        <title>Taxonomic note: a critical rebuttal of the proposed division of the genus Arcobacter into six genera, emended descriptions of Arcobacter anaerophilus and the genus Arcobacter, and an assessment of genus-level boundaries for Epsilonproteobacteria using in silico genomic comparator tools.</title>
        <authorList>
            <person name="On S.L.W."/>
            <person name="Miller W.G."/>
            <person name="Biggs P."/>
            <person name="Cornelius A."/>
            <person name="Vandamme P."/>
        </authorList>
    </citation>
    <scope>NUCLEOTIDE SEQUENCE [LARGE SCALE GENOMIC DNA]</scope>
    <source>
        <strain evidence="2 4">CCUG 56899</strain>
    </source>
</reference>
<keyword evidence="3" id="KW-1185">Reference proteome</keyword>
<reference evidence="1 3" key="1">
    <citation type="submission" date="2015-05" db="EMBL/GenBank/DDBJ databases">
        <authorList>
            <person name="Rovetto F."/>
            <person name="Cocolin L."/>
            <person name="Illeghems K."/>
            <person name="Van Nieuwerburgh F."/>
            <person name="Houf K."/>
        </authorList>
    </citation>
    <scope>NUCLEOTIDE SEQUENCE [LARGE SCALE GENOMIC DNA]</scope>
    <source>
        <strain evidence="1 3">117434</strain>
    </source>
</reference>
<evidence type="ECO:0000313" key="4">
    <source>
        <dbReference type="Proteomes" id="UP000322644"/>
    </source>
</evidence>
<dbReference type="RefSeq" id="WP_066171824.1">
    <property type="nucleotide sequence ID" value="NZ_CP036246.2"/>
</dbReference>
<dbReference type="Proteomes" id="UP000093159">
    <property type="component" value="Unassembled WGS sequence"/>
</dbReference>
<evidence type="ECO:0000313" key="2">
    <source>
        <dbReference type="EMBL" id="QEP40119.1"/>
    </source>
</evidence>
<dbReference type="AlphaFoldDB" id="A0A1C0AU76"/>
<sequence>MVYKKMKKAYILLSTLFFVLLFSFLAKQSLENNALNSRVYSEKLYFIQAKAHIQFLEQYITSLDENELLTFISFEFIPDNFILKIAKMDEKEYFLTVENEDFGVRISKILKL</sequence>
<reference evidence="2 4" key="2">
    <citation type="submission" date="2019-09" db="EMBL/GenBank/DDBJ databases">
        <title>Complete genome sequencing of four Arcobacter species reveals a diverse suite of mobile elements.</title>
        <authorList>
            <person name="Miller W.G."/>
            <person name="Yee E."/>
            <person name="Bono J.L."/>
        </authorList>
    </citation>
    <scope>NUCLEOTIDE SEQUENCE [LARGE SCALE GENOMIC DNA]</scope>
    <source>
        <strain evidence="2 4">CCUG 56899</strain>
    </source>
</reference>
<dbReference type="EMBL" id="LDIR01000006">
    <property type="protein sequence ID" value="OCL89757.1"/>
    <property type="molecule type" value="Genomic_DNA"/>
</dbReference>
<evidence type="ECO:0000313" key="1">
    <source>
        <dbReference type="EMBL" id="OCL89757.1"/>
    </source>
</evidence>
<organism evidence="2 4">
    <name type="scientific">Arcobacter porcinus</name>
    <dbReference type="NCBI Taxonomy" id="1935204"/>
    <lineage>
        <taxon>Bacteria</taxon>
        <taxon>Pseudomonadati</taxon>
        <taxon>Campylobacterota</taxon>
        <taxon>Epsilonproteobacteria</taxon>
        <taxon>Campylobacterales</taxon>
        <taxon>Arcobacteraceae</taxon>
        <taxon>Arcobacter</taxon>
    </lineage>
</organism>
<evidence type="ECO:0000313" key="3">
    <source>
        <dbReference type="Proteomes" id="UP000093159"/>
    </source>
</evidence>
<dbReference type="OrthoDB" id="5349312at2"/>